<reference key="1">
    <citation type="submission" date="2007-01" db="EMBL/GenBank/DDBJ databases">
        <title>The Genome Sequence of Puccinia graminis f. sp. tritici Strain CRL 75-36-700-3.</title>
        <authorList>
            <consortium name="The Broad Institute Genome Sequencing Platform"/>
            <person name="Birren B."/>
            <person name="Lander E."/>
            <person name="Galagan J."/>
            <person name="Nusbaum C."/>
            <person name="Devon K."/>
            <person name="Cuomo C."/>
            <person name="Jaffe D."/>
            <person name="Butler J."/>
            <person name="Alvarez P."/>
            <person name="Gnerre S."/>
            <person name="Grabherr M."/>
            <person name="Mauceli E."/>
            <person name="Brockman W."/>
            <person name="Young S."/>
            <person name="LaButti K."/>
            <person name="Sykes S."/>
            <person name="DeCaprio D."/>
            <person name="Crawford M."/>
            <person name="Koehrsen M."/>
            <person name="Engels R."/>
            <person name="Montgomery P."/>
            <person name="Pearson M."/>
            <person name="Howarth C."/>
            <person name="Larson L."/>
            <person name="White J."/>
            <person name="Zeng Q."/>
            <person name="Kodira C."/>
            <person name="Yandava C."/>
            <person name="Alvarado L."/>
            <person name="O'Leary S."/>
            <person name="Szabo L."/>
            <person name="Dean R."/>
            <person name="Schein J."/>
        </authorList>
    </citation>
    <scope>NUCLEOTIDE SEQUENCE</scope>
    <source>
        <strain>CRL 75-36-700-3</strain>
    </source>
</reference>
<dbReference type="Proteomes" id="UP000008783">
    <property type="component" value="Unassembled WGS sequence"/>
</dbReference>
<reference evidence="2" key="2">
    <citation type="journal article" date="2011" name="Proc. Natl. Acad. Sci. U.S.A.">
        <title>Obligate biotrophy features unraveled by the genomic analysis of rust fungi.</title>
        <authorList>
            <person name="Duplessis S."/>
            <person name="Cuomo C.A."/>
            <person name="Lin Y.-C."/>
            <person name="Aerts A."/>
            <person name="Tisserant E."/>
            <person name="Veneault-Fourrey C."/>
            <person name="Joly D.L."/>
            <person name="Hacquard S."/>
            <person name="Amselem J."/>
            <person name="Cantarel B.L."/>
            <person name="Chiu R."/>
            <person name="Coutinho P.M."/>
            <person name="Feau N."/>
            <person name="Field M."/>
            <person name="Frey P."/>
            <person name="Gelhaye E."/>
            <person name="Goldberg J."/>
            <person name="Grabherr M.G."/>
            <person name="Kodira C.D."/>
            <person name="Kohler A."/>
            <person name="Kuees U."/>
            <person name="Lindquist E.A."/>
            <person name="Lucas S.M."/>
            <person name="Mago R."/>
            <person name="Mauceli E."/>
            <person name="Morin E."/>
            <person name="Murat C."/>
            <person name="Pangilinan J.L."/>
            <person name="Park R."/>
            <person name="Pearson M."/>
            <person name="Quesneville H."/>
            <person name="Rouhier N."/>
            <person name="Sakthikumar S."/>
            <person name="Salamov A.A."/>
            <person name="Schmutz J."/>
            <person name="Selles B."/>
            <person name="Shapiro H."/>
            <person name="Tanguay P."/>
            <person name="Tuskan G.A."/>
            <person name="Henrissat B."/>
            <person name="Van de Peer Y."/>
            <person name="Rouze P."/>
            <person name="Ellis J.G."/>
            <person name="Dodds P.N."/>
            <person name="Schein J.E."/>
            <person name="Zhong S."/>
            <person name="Hamelin R.C."/>
            <person name="Grigoriev I.V."/>
            <person name="Szabo L.J."/>
            <person name="Martin F."/>
        </authorList>
    </citation>
    <scope>NUCLEOTIDE SEQUENCE [LARGE SCALE GENOMIC DNA]</scope>
    <source>
        <strain evidence="2">CRL 75-36-700-3 / race SCCL</strain>
    </source>
</reference>
<proteinExistence type="predicted"/>
<name>E3KSS1_PUCGT</name>
<gene>
    <name evidence="1" type="ORF">PGTG_13679</name>
</gene>
<dbReference type="GeneID" id="10538181"/>
<dbReference type="AlphaFoldDB" id="E3KSS1"/>
<sequence>MCLAGHLEGGYLRISAQIPAKAGGYPPADADNPPVGLGVNPPRPTRVWGLTKQKTPTEAAGRIPPSHSDYTLMAEEPPQLLCCGSAAGGRDVALKLQRGTTLPTRVPKDARREGSSRRAGCVPARREGFLPASVHRPTRREEPLPASWFLNQLAGRGSSRRAGLCTSSSGGVPPGELVLNQLVGRNPSQRASTGQLPACREGFLPASVHRPTRWEKPLPASWFLNQLAGRGSSRRAASPPIQRAGIRGYPRGYPPTLAGIRWRMRMCVSAEIVSGYPHPRGYPDSMRPSLAGGDHICLLQATLGVIHTDYPVYAPTLTAKPVKGFGGLNCKANKNPVSKLQGKKSWNCVQSSFCSAHRHRISPAASHGCPAKTRSALIRWLFNLLSSPPEAVFTDDITGGAVDGRKHQRCRRLLQGPVKQRAMNCDDGLRLDQSKPNFINDDDIRC</sequence>
<organism evidence="1 2">
    <name type="scientific">Puccinia graminis f. sp. tritici (strain CRL 75-36-700-3 / race SCCL)</name>
    <name type="common">Black stem rust fungus</name>
    <dbReference type="NCBI Taxonomy" id="418459"/>
    <lineage>
        <taxon>Eukaryota</taxon>
        <taxon>Fungi</taxon>
        <taxon>Dikarya</taxon>
        <taxon>Basidiomycota</taxon>
        <taxon>Pucciniomycotina</taxon>
        <taxon>Pucciniomycetes</taxon>
        <taxon>Pucciniales</taxon>
        <taxon>Pucciniaceae</taxon>
        <taxon>Puccinia</taxon>
    </lineage>
</organism>
<accession>E3KSS1</accession>
<dbReference type="InParanoid" id="E3KSS1"/>
<dbReference type="RefSeq" id="XP_003331870.1">
    <property type="nucleotide sequence ID" value="XM_003331822.1"/>
</dbReference>
<protein>
    <submittedName>
        <fullName evidence="1">Uncharacterized protein</fullName>
    </submittedName>
</protein>
<keyword evidence="2" id="KW-1185">Reference proteome</keyword>
<evidence type="ECO:0000313" key="2">
    <source>
        <dbReference type="Proteomes" id="UP000008783"/>
    </source>
</evidence>
<dbReference type="VEuPathDB" id="FungiDB:PGTG_13679"/>
<dbReference type="HOGENOM" id="CLU_614137_0_0_1"/>
<evidence type="ECO:0000313" key="1">
    <source>
        <dbReference type="EMBL" id="EFP87451.1"/>
    </source>
</evidence>
<dbReference type="KEGG" id="pgr:PGTG_13679"/>
<dbReference type="EMBL" id="DS178306">
    <property type="protein sequence ID" value="EFP87451.1"/>
    <property type="molecule type" value="Genomic_DNA"/>
</dbReference>